<protein>
    <submittedName>
        <fullName evidence="9">L-lactate dehydrogenase</fullName>
        <ecNumber evidence="9">1.1.1.27</ecNumber>
    </submittedName>
</protein>
<dbReference type="KEGG" id="sbae:DSM104329_00338"/>
<evidence type="ECO:0000256" key="6">
    <source>
        <dbReference type="RuleBase" id="RU003369"/>
    </source>
</evidence>
<evidence type="ECO:0000256" key="3">
    <source>
        <dbReference type="ARBA" id="ARBA00023027"/>
    </source>
</evidence>
<feature type="domain" description="Lactate/malate dehydrogenase N-terminal" evidence="7">
    <location>
        <begin position="13"/>
        <end position="152"/>
    </location>
</feature>
<dbReference type="InterPro" id="IPR001236">
    <property type="entry name" value="Lactate/malate_DH_N"/>
</dbReference>
<feature type="active site" description="Proton acceptor" evidence="4">
    <location>
        <position position="184"/>
    </location>
</feature>
<keyword evidence="2 6" id="KW-0560">Oxidoreductase</keyword>
<dbReference type="AlphaFoldDB" id="A0A9E6XSN1"/>
<evidence type="ECO:0000259" key="7">
    <source>
        <dbReference type="Pfam" id="PF00056"/>
    </source>
</evidence>
<dbReference type="Gene3D" id="3.40.50.720">
    <property type="entry name" value="NAD(P)-binding Rossmann-like Domain"/>
    <property type="match status" value="1"/>
</dbReference>
<evidence type="ECO:0000313" key="9">
    <source>
        <dbReference type="EMBL" id="UGS33971.1"/>
    </source>
</evidence>
<feature type="binding site" evidence="5">
    <location>
        <begin position="128"/>
        <end position="130"/>
    </location>
    <ligand>
        <name>NAD(+)</name>
        <dbReference type="ChEBI" id="CHEBI:57540"/>
    </ligand>
</feature>
<evidence type="ECO:0000256" key="5">
    <source>
        <dbReference type="PIRSR" id="PIRSR000102-3"/>
    </source>
</evidence>
<dbReference type="PANTHER" id="PTHR43128:SF16">
    <property type="entry name" value="L-LACTATE DEHYDROGENASE"/>
    <property type="match status" value="1"/>
</dbReference>
<evidence type="ECO:0000256" key="4">
    <source>
        <dbReference type="PIRSR" id="PIRSR000102-1"/>
    </source>
</evidence>
<evidence type="ECO:0000259" key="8">
    <source>
        <dbReference type="Pfam" id="PF02866"/>
    </source>
</evidence>
<dbReference type="InterPro" id="IPR001557">
    <property type="entry name" value="L-lactate/malate_DH"/>
</dbReference>
<gene>
    <name evidence="9" type="primary">ldh_1</name>
    <name evidence="9" type="ORF">DSM104329_00338</name>
</gene>
<keyword evidence="10" id="KW-1185">Reference proteome</keyword>
<dbReference type="InterPro" id="IPR015955">
    <property type="entry name" value="Lactate_DH/Glyco_Ohase_4_C"/>
</dbReference>
<dbReference type="InterPro" id="IPR036291">
    <property type="entry name" value="NAD(P)-bd_dom_sf"/>
</dbReference>
<dbReference type="PANTHER" id="PTHR43128">
    <property type="entry name" value="L-2-HYDROXYCARBOXYLATE DEHYDROGENASE (NAD(P)(+))"/>
    <property type="match status" value="1"/>
</dbReference>
<dbReference type="InterPro" id="IPR022383">
    <property type="entry name" value="Lactate/malate_DH_C"/>
</dbReference>
<feature type="binding site" evidence="5">
    <location>
        <begin position="18"/>
        <end position="24"/>
    </location>
    <ligand>
        <name>NAD(+)</name>
        <dbReference type="ChEBI" id="CHEBI:57540"/>
    </ligand>
</feature>
<evidence type="ECO:0000313" key="10">
    <source>
        <dbReference type="Proteomes" id="UP001162834"/>
    </source>
</evidence>
<dbReference type="PRINTS" id="PR00086">
    <property type="entry name" value="LLDHDRGNASE"/>
</dbReference>
<comment type="similarity">
    <text evidence="1">Belongs to the LDH/MDH superfamily. LDH family.</text>
</comment>
<dbReference type="EC" id="1.1.1.27" evidence="9"/>
<dbReference type="PIRSF" id="PIRSF000102">
    <property type="entry name" value="Lac_mal_DH"/>
    <property type="match status" value="1"/>
</dbReference>
<dbReference type="Pfam" id="PF00056">
    <property type="entry name" value="Ldh_1_N"/>
    <property type="match status" value="1"/>
</dbReference>
<evidence type="ECO:0000256" key="2">
    <source>
        <dbReference type="ARBA" id="ARBA00023002"/>
    </source>
</evidence>
<name>A0A9E6XSN1_9ACTN</name>
<dbReference type="GO" id="GO:0004459">
    <property type="term" value="F:L-lactate dehydrogenase (NAD+) activity"/>
    <property type="evidence" value="ECO:0007669"/>
    <property type="project" value="UniProtKB-EC"/>
</dbReference>
<evidence type="ECO:0000256" key="1">
    <source>
        <dbReference type="ARBA" id="ARBA00006054"/>
    </source>
</evidence>
<sequence length="316" mass="32935">MPDDLREPYTSTQVAIVGGGGGVGASTAFNLLLRDEPYDVALIDRRPEMAVSHEMDLQQVVAQGASGSVRVGGLEDLAGAGIVVVTAAAPLTLNTSRMVYLDDNVRILREVTGALAAAPDWPGVLLVVTNPVDVLVTWAVGHTEIPRERVAGYTLNDSLRLRTALGEELGVAGHRVDAWMIGEHGDAAVALLERVRVDGVPISVGASQRAAALDWVRDWYARHVALDSGRSSTWTSGRGVARMVAALAHGDDEPWPASVVLEGEYGIDGVALSVPVTLGPGGVRAIHEWVLTAGEDAGLRRAAALVGAAAGELSAA</sequence>
<organism evidence="9 10">
    <name type="scientific">Capillimicrobium parvum</name>
    <dbReference type="NCBI Taxonomy" id="2884022"/>
    <lineage>
        <taxon>Bacteria</taxon>
        <taxon>Bacillati</taxon>
        <taxon>Actinomycetota</taxon>
        <taxon>Thermoleophilia</taxon>
        <taxon>Solirubrobacterales</taxon>
        <taxon>Capillimicrobiaceae</taxon>
        <taxon>Capillimicrobium</taxon>
    </lineage>
</organism>
<dbReference type="Proteomes" id="UP001162834">
    <property type="component" value="Chromosome"/>
</dbReference>
<feature type="domain" description="Lactate/malate dehydrogenase C-terminal" evidence="8">
    <location>
        <begin position="157"/>
        <end position="301"/>
    </location>
</feature>
<dbReference type="EMBL" id="CP087164">
    <property type="protein sequence ID" value="UGS33971.1"/>
    <property type="molecule type" value="Genomic_DNA"/>
</dbReference>
<feature type="binding site" evidence="5">
    <location>
        <position position="104"/>
    </location>
    <ligand>
        <name>NAD(+)</name>
        <dbReference type="ChEBI" id="CHEBI:57540"/>
    </ligand>
</feature>
<keyword evidence="3 5" id="KW-0520">NAD</keyword>
<dbReference type="SUPFAM" id="SSF51735">
    <property type="entry name" value="NAD(P)-binding Rossmann-fold domains"/>
    <property type="match status" value="1"/>
</dbReference>
<dbReference type="GO" id="GO:0006089">
    <property type="term" value="P:lactate metabolic process"/>
    <property type="evidence" value="ECO:0007669"/>
    <property type="project" value="TreeGrafter"/>
</dbReference>
<accession>A0A9E6XSN1</accession>
<dbReference type="Gene3D" id="3.90.110.10">
    <property type="entry name" value="Lactate dehydrogenase/glycoside hydrolase, family 4, C-terminal"/>
    <property type="match status" value="1"/>
</dbReference>
<reference evidence="9" key="1">
    <citation type="journal article" date="2022" name="Int. J. Syst. Evol. Microbiol.">
        <title>Pseudomonas aegrilactucae sp. nov. and Pseudomonas morbosilactucae sp. nov., pathogens causing bacterial rot of lettuce in Japan.</title>
        <authorList>
            <person name="Sawada H."/>
            <person name="Fujikawa T."/>
            <person name="Satou M."/>
        </authorList>
    </citation>
    <scope>NUCLEOTIDE SEQUENCE</scope>
    <source>
        <strain evidence="9">0166_1</strain>
    </source>
</reference>
<proteinExistence type="inferred from homology"/>
<dbReference type="SUPFAM" id="SSF56327">
    <property type="entry name" value="LDH C-terminal domain-like"/>
    <property type="match status" value="1"/>
</dbReference>
<dbReference type="Pfam" id="PF02866">
    <property type="entry name" value="Ldh_1_C"/>
    <property type="match status" value="1"/>
</dbReference>
<feature type="binding site" evidence="5">
    <location>
        <position position="44"/>
    </location>
    <ligand>
        <name>NAD(+)</name>
        <dbReference type="ChEBI" id="CHEBI:57540"/>
    </ligand>
</feature>